<keyword evidence="3" id="KW-1185">Reference proteome</keyword>
<feature type="region of interest" description="Disordered" evidence="1">
    <location>
        <begin position="1"/>
        <end position="59"/>
    </location>
</feature>
<protein>
    <submittedName>
        <fullName evidence="2">Uncharacterized protein</fullName>
    </submittedName>
</protein>
<dbReference type="Proteomes" id="UP000297777">
    <property type="component" value="Unassembled WGS sequence"/>
</dbReference>
<gene>
    <name evidence="2" type="ORF">BTUL_0130g00110</name>
</gene>
<proteinExistence type="predicted"/>
<dbReference type="EMBL" id="PQXH01000130">
    <property type="protein sequence ID" value="TGO10604.1"/>
    <property type="molecule type" value="Genomic_DNA"/>
</dbReference>
<sequence>MPSSGRHTARGKSPKGRPTNAVKTRPSNSKTGEQSSSHNPSSNNQVEKSGNNDRKKISYPFIFVDSKDWTLEDLQNMVEEYNEKTAGKLKPIDMNK</sequence>
<feature type="compositionally biased region" description="Polar residues" evidence="1">
    <location>
        <begin position="21"/>
        <end position="34"/>
    </location>
</feature>
<reference evidence="2 3" key="1">
    <citation type="submission" date="2017-12" db="EMBL/GenBank/DDBJ databases">
        <title>Comparative genomics of Botrytis spp.</title>
        <authorList>
            <person name="Valero-Jimenez C.A."/>
            <person name="Tapia P."/>
            <person name="Veloso J."/>
            <person name="Silva-Moreno E."/>
            <person name="Staats M."/>
            <person name="Valdes J.H."/>
            <person name="Van Kan J.A.L."/>
        </authorList>
    </citation>
    <scope>NUCLEOTIDE SEQUENCE [LARGE SCALE GENOMIC DNA]</scope>
    <source>
        <strain evidence="2 3">Bt9001</strain>
    </source>
</reference>
<evidence type="ECO:0000256" key="1">
    <source>
        <dbReference type="SAM" id="MobiDB-lite"/>
    </source>
</evidence>
<dbReference type="AlphaFoldDB" id="A0A4Z1EDZ7"/>
<organism evidence="2 3">
    <name type="scientific">Botrytis tulipae</name>
    <dbReference type="NCBI Taxonomy" id="87230"/>
    <lineage>
        <taxon>Eukaryota</taxon>
        <taxon>Fungi</taxon>
        <taxon>Dikarya</taxon>
        <taxon>Ascomycota</taxon>
        <taxon>Pezizomycotina</taxon>
        <taxon>Leotiomycetes</taxon>
        <taxon>Helotiales</taxon>
        <taxon>Sclerotiniaceae</taxon>
        <taxon>Botrytis</taxon>
    </lineage>
</organism>
<name>A0A4Z1EDZ7_9HELO</name>
<feature type="compositionally biased region" description="Low complexity" evidence="1">
    <location>
        <begin position="35"/>
        <end position="44"/>
    </location>
</feature>
<comment type="caution">
    <text evidence="2">The sequence shown here is derived from an EMBL/GenBank/DDBJ whole genome shotgun (WGS) entry which is preliminary data.</text>
</comment>
<accession>A0A4Z1EDZ7</accession>
<evidence type="ECO:0000313" key="2">
    <source>
        <dbReference type="EMBL" id="TGO10604.1"/>
    </source>
</evidence>
<evidence type="ECO:0000313" key="3">
    <source>
        <dbReference type="Proteomes" id="UP000297777"/>
    </source>
</evidence>